<evidence type="ECO:0000256" key="4">
    <source>
        <dbReference type="ARBA" id="ARBA00022676"/>
    </source>
</evidence>
<comment type="caution">
    <text evidence="10">The sequence shown here is derived from an EMBL/GenBank/DDBJ whole genome shotgun (WGS) entry which is preliminary data.</text>
</comment>
<feature type="repeat" description="TPR" evidence="8">
    <location>
        <begin position="93"/>
        <end position="126"/>
    </location>
</feature>
<dbReference type="Pfam" id="PF13844">
    <property type="entry name" value="Glyco_transf_41"/>
    <property type="match status" value="2"/>
</dbReference>
<evidence type="ECO:0000313" key="10">
    <source>
        <dbReference type="EMBL" id="MBN8195670.1"/>
    </source>
</evidence>
<dbReference type="PANTHER" id="PTHR44366:SF1">
    <property type="entry name" value="UDP-N-ACETYLGLUCOSAMINE--PEPTIDE N-ACETYLGLUCOSAMINYLTRANSFERASE 110 KDA SUBUNIT"/>
    <property type="match status" value="1"/>
</dbReference>
<dbReference type="InterPro" id="IPR029489">
    <property type="entry name" value="OGT/SEC/SPY_C"/>
</dbReference>
<evidence type="ECO:0000256" key="8">
    <source>
        <dbReference type="PROSITE-ProRule" id="PRU00339"/>
    </source>
</evidence>
<evidence type="ECO:0000256" key="7">
    <source>
        <dbReference type="ARBA" id="ARBA00022803"/>
    </source>
</evidence>
<evidence type="ECO:0000256" key="2">
    <source>
        <dbReference type="ARBA" id="ARBA00005386"/>
    </source>
</evidence>
<evidence type="ECO:0000259" key="9">
    <source>
        <dbReference type="Pfam" id="PF13844"/>
    </source>
</evidence>
<dbReference type="PANTHER" id="PTHR44366">
    <property type="entry name" value="UDP-N-ACETYLGLUCOSAMINE--PEPTIDE N-ACETYLGLUCOSAMINYLTRANSFERASE 110 KDA SUBUNIT"/>
    <property type="match status" value="1"/>
</dbReference>
<evidence type="ECO:0000313" key="11">
    <source>
        <dbReference type="Proteomes" id="UP000664405"/>
    </source>
</evidence>
<dbReference type="UniPathway" id="UPA00378"/>
<dbReference type="InterPro" id="IPR011990">
    <property type="entry name" value="TPR-like_helical_dom_sf"/>
</dbReference>
<proteinExistence type="inferred from homology"/>
<dbReference type="Gene3D" id="3.40.50.2000">
    <property type="entry name" value="Glycogen Phosphorylase B"/>
    <property type="match status" value="1"/>
</dbReference>
<dbReference type="RefSeq" id="WP_206926721.1">
    <property type="nucleotide sequence ID" value="NZ_JAEKJW010000001.1"/>
</dbReference>
<comment type="similarity">
    <text evidence="2">Belongs to the glycosyltransferase 41 family. O-GlcNAc transferase subfamily.</text>
</comment>
<gene>
    <name evidence="10" type="ORF">JF547_04230</name>
</gene>
<dbReference type="InterPro" id="IPR037919">
    <property type="entry name" value="OGT"/>
</dbReference>
<dbReference type="GO" id="GO:0097363">
    <property type="term" value="F:protein O-acetylglucosaminyltransferase activity"/>
    <property type="evidence" value="ECO:0007669"/>
    <property type="project" value="UniProtKB-EC"/>
</dbReference>
<dbReference type="AlphaFoldDB" id="A0A8I1SIK3"/>
<evidence type="ECO:0000256" key="6">
    <source>
        <dbReference type="ARBA" id="ARBA00022737"/>
    </source>
</evidence>
<dbReference type="SUPFAM" id="SSF48452">
    <property type="entry name" value="TPR-like"/>
    <property type="match status" value="1"/>
</dbReference>
<evidence type="ECO:0000256" key="5">
    <source>
        <dbReference type="ARBA" id="ARBA00022679"/>
    </source>
</evidence>
<dbReference type="SMART" id="SM00028">
    <property type="entry name" value="TPR"/>
    <property type="match status" value="6"/>
</dbReference>
<keyword evidence="5" id="KW-0808">Transferase</keyword>
<dbReference type="GO" id="GO:0006493">
    <property type="term" value="P:protein O-linked glycosylation"/>
    <property type="evidence" value="ECO:0007669"/>
    <property type="project" value="InterPro"/>
</dbReference>
<feature type="domain" description="O-GlcNAc transferase C-terminal" evidence="9">
    <location>
        <begin position="471"/>
        <end position="655"/>
    </location>
</feature>
<feature type="domain" description="O-GlcNAc transferase C-terminal" evidence="9">
    <location>
        <begin position="305"/>
        <end position="459"/>
    </location>
</feature>
<feature type="repeat" description="TPR" evidence="8">
    <location>
        <begin position="195"/>
        <end position="228"/>
    </location>
</feature>
<dbReference type="PROSITE" id="PS50293">
    <property type="entry name" value="TPR_REGION"/>
    <property type="match status" value="1"/>
</dbReference>
<accession>A0A8I1SIK3</accession>
<evidence type="ECO:0000256" key="1">
    <source>
        <dbReference type="ARBA" id="ARBA00004922"/>
    </source>
</evidence>
<dbReference type="EMBL" id="JAEKJW010000001">
    <property type="protein sequence ID" value="MBN8195670.1"/>
    <property type="molecule type" value="Genomic_DNA"/>
</dbReference>
<comment type="pathway">
    <text evidence="1">Protein modification; protein glycosylation.</text>
</comment>
<protein>
    <recommendedName>
        <fullName evidence="3">protein O-GlcNAc transferase</fullName>
        <ecNumber evidence="3">2.4.1.255</ecNumber>
    </recommendedName>
</protein>
<keyword evidence="4" id="KW-0328">Glycosyltransferase</keyword>
<name>A0A8I1SIK3_9PROT</name>
<evidence type="ECO:0000256" key="3">
    <source>
        <dbReference type="ARBA" id="ARBA00011970"/>
    </source>
</evidence>
<dbReference type="Proteomes" id="UP000664405">
    <property type="component" value="Unassembled WGS sequence"/>
</dbReference>
<reference evidence="10" key="1">
    <citation type="submission" date="2020-12" db="EMBL/GenBank/DDBJ databases">
        <title>Oil enriched cultivation method for isolating marine PHA-producing bacteria.</title>
        <authorList>
            <person name="Zheng W."/>
            <person name="Yu S."/>
            <person name="Huang Y."/>
        </authorList>
    </citation>
    <scope>NUCLEOTIDE SEQUENCE</scope>
    <source>
        <strain evidence="10">SY-2-3</strain>
    </source>
</reference>
<keyword evidence="7 8" id="KW-0802">TPR repeat</keyword>
<dbReference type="Pfam" id="PF00515">
    <property type="entry name" value="TPR_1"/>
    <property type="match status" value="1"/>
</dbReference>
<dbReference type="PROSITE" id="PS50005">
    <property type="entry name" value="TPR"/>
    <property type="match status" value="3"/>
</dbReference>
<sequence length="682" mass="76606">MSSFDQVSRRAKKLEADGRIGEAIKLYEEFLQKFPKNSRAKAAREELLRRTKSASMSAAQESYQTAKALFDRGDFAKGIAIAERIVTEVPESAEAWNFLGAAYFRSQNLVEAERCLRKALEIDKKLIPAWTNIGTLFHAQNRLDQALVAFQNASFLEPENGGFYNSIGGILISMGRLEEAEQFCARAIKYAPNLPNAYSNLAIVFYHRSKLDLAKKAYEKALQLEPQNFAAFGEYFYIRAKLCDWSEVAIELPDTSPVGEPGNSMSPFSMLPYEDDPFAQRKRSEVRARELQVPNRFPAFQPPSARPEKLKIGYFSADFHNHATMSLMMGVLGAHNKDKFEIHAYSYGGVKEGWRRAQFQEKVEKCWDVHGAADEEIVKHAREQGIDIAIDLKGYTDQGRTRLFAHRIAPVQISYLGYPGTLGADFIDYMIADRSVIPDQYRDAYSEKLIYMPHCYQPNDAGRRFEPSHQSREDLGLPERGFVFCAFNGCYKISPREFEIWMRLLDKVDGSVLWLLGGSEDAVSNLRKEAELAGIDPGRLIFADLVPEEQHLARQAHADLFLDTFNVNAHTTASDALWAGLPILTLPGKQFAARVAASILKAANLPELIAKDEAEYEEIALDLALNPEKAQALKVKVQEQLQTCPLFDTKSYTIALEAGFEAAYDHYLNGVAPEDIDLSSSV</sequence>
<keyword evidence="6" id="KW-0677">Repeat</keyword>
<dbReference type="Gene3D" id="3.40.50.11380">
    <property type="match status" value="1"/>
</dbReference>
<dbReference type="Gene3D" id="1.25.40.10">
    <property type="entry name" value="Tetratricopeptide repeat domain"/>
    <property type="match status" value="2"/>
</dbReference>
<feature type="repeat" description="TPR" evidence="8">
    <location>
        <begin position="127"/>
        <end position="160"/>
    </location>
</feature>
<dbReference type="InterPro" id="IPR019734">
    <property type="entry name" value="TPR_rpt"/>
</dbReference>
<dbReference type="EC" id="2.4.1.255" evidence="3"/>
<dbReference type="Pfam" id="PF13432">
    <property type="entry name" value="TPR_16"/>
    <property type="match status" value="2"/>
</dbReference>
<organism evidence="10 11">
    <name type="scientific">Thalassospira povalilytica</name>
    <dbReference type="NCBI Taxonomy" id="732237"/>
    <lineage>
        <taxon>Bacteria</taxon>
        <taxon>Pseudomonadati</taxon>
        <taxon>Pseudomonadota</taxon>
        <taxon>Alphaproteobacteria</taxon>
        <taxon>Rhodospirillales</taxon>
        <taxon>Thalassospiraceae</taxon>
        <taxon>Thalassospira</taxon>
    </lineage>
</organism>